<keyword evidence="2" id="KW-1185">Reference proteome</keyword>
<dbReference type="GO" id="GO:0016853">
    <property type="term" value="F:isomerase activity"/>
    <property type="evidence" value="ECO:0007669"/>
    <property type="project" value="UniProtKB-KW"/>
</dbReference>
<dbReference type="InterPro" id="IPR014347">
    <property type="entry name" value="Tautomerase/MIF_sf"/>
</dbReference>
<name>A0ABX2IYI5_9RHOB</name>
<evidence type="ECO:0000313" key="2">
    <source>
        <dbReference type="Proteomes" id="UP000777935"/>
    </source>
</evidence>
<sequence>MPHVSVEFSKGLEQTNDIQSVCNQLFATLCDQDAFEDPSVIKIRATPIEFFRIGSEPQTFVHATLLLMQGRSESTRTHLNKAILDVLSKALPDVGSITVKDVEMTRATYASRVL</sequence>
<dbReference type="PANTHER" id="PTHR37950">
    <property type="entry name" value="4-HYDROXYPHENYLACETATE CATABOLISM PROTEIN"/>
    <property type="match status" value="1"/>
</dbReference>
<dbReference type="PANTHER" id="PTHR37950:SF1">
    <property type="entry name" value="4-HYDROXYPHENYLACETATE CATABOLISM PROTEIN"/>
    <property type="match status" value="1"/>
</dbReference>
<reference evidence="1 2" key="1">
    <citation type="submission" date="2020-06" db="EMBL/GenBank/DDBJ databases">
        <title>Sulfitobacter algicola sp. nov., isolated from green algae.</title>
        <authorList>
            <person name="Wang C."/>
        </authorList>
    </citation>
    <scope>NUCLEOTIDE SEQUENCE [LARGE SCALE GENOMIC DNA]</scope>
    <source>
        <strain evidence="1 2">1151</strain>
    </source>
</reference>
<dbReference type="Pfam" id="PF02962">
    <property type="entry name" value="CHMI"/>
    <property type="match status" value="1"/>
</dbReference>
<dbReference type="Proteomes" id="UP000777935">
    <property type="component" value="Unassembled WGS sequence"/>
</dbReference>
<comment type="caution">
    <text evidence="1">The sequence shown here is derived from an EMBL/GenBank/DDBJ whole genome shotgun (WGS) entry which is preliminary data.</text>
</comment>
<dbReference type="InterPro" id="IPR004220">
    <property type="entry name" value="5-COMe_2-OHmuconate_Isoase"/>
</dbReference>
<proteinExistence type="predicted"/>
<dbReference type="SUPFAM" id="SSF55331">
    <property type="entry name" value="Tautomerase/MIF"/>
    <property type="match status" value="1"/>
</dbReference>
<organism evidence="1 2">
    <name type="scientific">Parasulfitobacter algicola</name>
    <dbReference type="NCBI Taxonomy" id="2614809"/>
    <lineage>
        <taxon>Bacteria</taxon>
        <taxon>Pseudomonadati</taxon>
        <taxon>Pseudomonadota</taxon>
        <taxon>Alphaproteobacteria</taxon>
        <taxon>Rhodobacterales</taxon>
        <taxon>Roseobacteraceae</taxon>
        <taxon>Parasulfitobacter</taxon>
    </lineage>
</organism>
<evidence type="ECO:0000313" key="1">
    <source>
        <dbReference type="EMBL" id="NSX55671.1"/>
    </source>
</evidence>
<dbReference type="Gene3D" id="3.30.429.10">
    <property type="entry name" value="Macrophage Migration Inhibitory Factor"/>
    <property type="match status" value="1"/>
</dbReference>
<protein>
    <submittedName>
        <fullName evidence="1">5-carboxymethyl-2-hydroxymuconate isomerase</fullName>
    </submittedName>
</protein>
<gene>
    <name evidence="1" type="ORF">HRQ87_12740</name>
</gene>
<dbReference type="RefSeq" id="WP_174138821.1">
    <property type="nucleotide sequence ID" value="NZ_JABUFE010000007.1"/>
</dbReference>
<keyword evidence="1" id="KW-0413">Isomerase</keyword>
<accession>A0ABX2IYI5</accession>
<dbReference type="EMBL" id="JABUFE010000007">
    <property type="protein sequence ID" value="NSX55671.1"/>
    <property type="molecule type" value="Genomic_DNA"/>
</dbReference>